<reference evidence="1 2" key="1">
    <citation type="journal article" date="2008" name="Int. J. Syst. Evol. Microbiol.">
        <title>Neptunomonas japonica sp. nov., an Osedax japonicus symbiont-like bacterium isolated from sediment adjacent to sperm whale carcasses off Kagoshima, Japan.</title>
        <authorList>
            <person name="Miyazaki M."/>
            <person name="Nogi Y."/>
            <person name="Fujiwara Y."/>
            <person name="Kawato M."/>
            <person name="Kubokawa K."/>
            <person name="Horikoshi K."/>
        </authorList>
    </citation>
    <scope>NUCLEOTIDE SEQUENCE [LARGE SCALE GENOMIC DNA]</scope>
    <source>
        <strain evidence="1 2">JAMM 1380</strain>
    </source>
</reference>
<name>A0A7R6SW03_9GAMM</name>
<proteinExistence type="predicted"/>
<dbReference type="KEGG" id="njp:NEJAP_2031"/>
<dbReference type="InterPro" id="IPR025284">
    <property type="entry name" value="DUF4144"/>
</dbReference>
<dbReference type="RefSeq" id="WP_201347204.1">
    <property type="nucleotide sequence ID" value="NZ_AP014546.1"/>
</dbReference>
<organism evidence="1 2">
    <name type="scientific">Neptunomonas japonica JAMM 1380</name>
    <dbReference type="NCBI Taxonomy" id="1441457"/>
    <lineage>
        <taxon>Bacteria</taxon>
        <taxon>Pseudomonadati</taxon>
        <taxon>Pseudomonadota</taxon>
        <taxon>Gammaproteobacteria</taxon>
        <taxon>Oceanospirillales</taxon>
        <taxon>Oceanospirillaceae</taxon>
        <taxon>Neptunomonas</taxon>
    </lineage>
</organism>
<dbReference type="AlphaFoldDB" id="A0A7R6SW03"/>
<evidence type="ECO:0000313" key="2">
    <source>
        <dbReference type="Proteomes" id="UP000595332"/>
    </source>
</evidence>
<evidence type="ECO:0000313" key="1">
    <source>
        <dbReference type="EMBL" id="BBB29980.1"/>
    </source>
</evidence>
<dbReference type="Gene3D" id="2.40.10.320">
    <property type="entry name" value="Uncharacterised protein PF13642 yp_926445, N-terminal domain"/>
    <property type="match status" value="1"/>
</dbReference>
<dbReference type="Pfam" id="PF13642">
    <property type="entry name" value="DUF4144"/>
    <property type="match status" value="1"/>
</dbReference>
<gene>
    <name evidence="1" type="ORF">NEJAP_2031</name>
</gene>
<protein>
    <submittedName>
        <fullName evidence="1">Uncharacterized protein</fullName>
    </submittedName>
</protein>
<sequence>MVLWPAIIKYEGGSELTYISSASEWECDVDLHFFSYEEGDLLIDSVGEIYALDERVENSIKPMVTGRRFDKDEIFEMIKERFSFIGACWVSKFAASQLITKAFKL</sequence>
<dbReference type="Proteomes" id="UP000595332">
    <property type="component" value="Chromosome"/>
</dbReference>
<keyword evidence="2" id="KW-1185">Reference proteome</keyword>
<dbReference type="EMBL" id="AP014546">
    <property type="protein sequence ID" value="BBB29980.1"/>
    <property type="molecule type" value="Genomic_DNA"/>
</dbReference>
<accession>A0A7R6SW03</accession>